<dbReference type="Proteomes" id="UP000316184">
    <property type="component" value="Unassembled WGS sequence"/>
</dbReference>
<name>A0A561U8A5_9PSEU</name>
<dbReference type="OrthoDB" id="3691763at2"/>
<proteinExistence type="predicted"/>
<sequence length="139" mass="14792">MTVESRVSGSLVDEAPALDPVVKAPAPSVQVSFPNADAIVVAVTAPVDQETVAQLETMLWPQPASTARSVVVDLTKMRFLDVPDLQLLTYAHMLVQARGGALHVVADDLAVQEALRASGLHVLLECHTTMSEALRADAR</sequence>
<dbReference type="PROSITE" id="PS50801">
    <property type="entry name" value="STAS"/>
    <property type="match status" value="1"/>
</dbReference>
<dbReference type="Gene3D" id="3.30.750.24">
    <property type="entry name" value="STAS domain"/>
    <property type="match status" value="1"/>
</dbReference>
<keyword evidence="3" id="KW-1185">Reference proteome</keyword>
<protein>
    <submittedName>
        <fullName evidence="2">Anti-anti-sigma factor</fullName>
    </submittedName>
</protein>
<dbReference type="EMBL" id="VIWX01000002">
    <property type="protein sequence ID" value="TWF95581.1"/>
    <property type="molecule type" value="Genomic_DNA"/>
</dbReference>
<feature type="domain" description="STAS" evidence="1">
    <location>
        <begin position="37"/>
        <end position="137"/>
    </location>
</feature>
<comment type="caution">
    <text evidence="2">The sequence shown here is derived from an EMBL/GenBank/DDBJ whole genome shotgun (WGS) entry which is preliminary data.</text>
</comment>
<evidence type="ECO:0000313" key="3">
    <source>
        <dbReference type="Proteomes" id="UP000316184"/>
    </source>
</evidence>
<dbReference type="InterPro" id="IPR036513">
    <property type="entry name" value="STAS_dom_sf"/>
</dbReference>
<dbReference type="RefSeq" id="WP_145738577.1">
    <property type="nucleotide sequence ID" value="NZ_VIWX01000002.1"/>
</dbReference>
<evidence type="ECO:0000313" key="2">
    <source>
        <dbReference type="EMBL" id="TWF95581.1"/>
    </source>
</evidence>
<dbReference type="Pfam" id="PF01740">
    <property type="entry name" value="STAS"/>
    <property type="match status" value="1"/>
</dbReference>
<accession>A0A561U8A5</accession>
<evidence type="ECO:0000259" key="1">
    <source>
        <dbReference type="PROSITE" id="PS50801"/>
    </source>
</evidence>
<dbReference type="SUPFAM" id="SSF52091">
    <property type="entry name" value="SpoIIaa-like"/>
    <property type="match status" value="1"/>
</dbReference>
<dbReference type="AlphaFoldDB" id="A0A561U8A5"/>
<organism evidence="2 3">
    <name type="scientific">Saccharopolyspora dendranthemae</name>
    <dbReference type="NCBI Taxonomy" id="1181886"/>
    <lineage>
        <taxon>Bacteria</taxon>
        <taxon>Bacillati</taxon>
        <taxon>Actinomycetota</taxon>
        <taxon>Actinomycetes</taxon>
        <taxon>Pseudonocardiales</taxon>
        <taxon>Pseudonocardiaceae</taxon>
        <taxon>Saccharopolyspora</taxon>
    </lineage>
</organism>
<gene>
    <name evidence="2" type="ORF">FHU35_12578</name>
</gene>
<dbReference type="CDD" id="cd07043">
    <property type="entry name" value="STAS_anti-anti-sigma_factors"/>
    <property type="match status" value="1"/>
</dbReference>
<reference evidence="2 3" key="1">
    <citation type="submission" date="2019-06" db="EMBL/GenBank/DDBJ databases">
        <title>Sequencing the genomes of 1000 actinobacteria strains.</title>
        <authorList>
            <person name="Klenk H.-P."/>
        </authorList>
    </citation>
    <scope>NUCLEOTIDE SEQUENCE [LARGE SCALE GENOMIC DNA]</scope>
    <source>
        <strain evidence="2 3">DSM 46699</strain>
    </source>
</reference>
<dbReference type="InterPro" id="IPR002645">
    <property type="entry name" value="STAS_dom"/>
</dbReference>